<dbReference type="InterPro" id="IPR005828">
    <property type="entry name" value="MFS_sugar_transport-like"/>
</dbReference>
<keyword evidence="5 8" id="KW-1133">Transmembrane helix</keyword>
<feature type="transmembrane region" description="Helical" evidence="8">
    <location>
        <begin position="410"/>
        <end position="429"/>
    </location>
</feature>
<organism evidence="10 11">
    <name type="scientific">Aureobasidium namibiae CBS 147.97</name>
    <dbReference type="NCBI Taxonomy" id="1043004"/>
    <lineage>
        <taxon>Eukaryota</taxon>
        <taxon>Fungi</taxon>
        <taxon>Dikarya</taxon>
        <taxon>Ascomycota</taxon>
        <taxon>Pezizomycotina</taxon>
        <taxon>Dothideomycetes</taxon>
        <taxon>Dothideomycetidae</taxon>
        <taxon>Dothideales</taxon>
        <taxon>Saccotheciaceae</taxon>
        <taxon>Aureobasidium</taxon>
    </lineage>
</organism>
<gene>
    <name evidence="10" type="ORF">M436DRAFT_39310</name>
</gene>
<keyword evidence="4 8" id="KW-0812">Transmembrane</keyword>
<evidence type="ECO:0000256" key="1">
    <source>
        <dbReference type="ARBA" id="ARBA00004141"/>
    </source>
</evidence>
<comment type="subcellular location">
    <subcellularLocation>
        <location evidence="1">Membrane</location>
        <topology evidence="1">Multi-pass membrane protein</topology>
    </subcellularLocation>
</comment>
<evidence type="ECO:0000313" key="11">
    <source>
        <dbReference type="Proteomes" id="UP000027730"/>
    </source>
</evidence>
<keyword evidence="10" id="KW-0762">Sugar transport</keyword>
<evidence type="ECO:0000256" key="8">
    <source>
        <dbReference type="SAM" id="Phobius"/>
    </source>
</evidence>
<feature type="transmembrane region" description="Helical" evidence="8">
    <location>
        <begin position="272"/>
        <end position="291"/>
    </location>
</feature>
<keyword evidence="6 8" id="KW-0472">Membrane</keyword>
<dbReference type="Proteomes" id="UP000027730">
    <property type="component" value="Unassembled WGS sequence"/>
</dbReference>
<feature type="transmembrane region" description="Helical" evidence="8">
    <location>
        <begin position="88"/>
        <end position="107"/>
    </location>
</feature>
<evidence type="ECO:0000256" key="5">
    <source>
        <dbReference type="ARBA" id="ARBA00022989"/>
    </source>
</evidence>
<evidence type="ECO:0000256" key="3">
    <source>
        <dbReference type="ARBA" id="ARBA00022448"/>
    </source>
</evidence>
<dbReference type="PROSITE" id="PS50850">
    <property type="entry name" value="MFS"/>
    <property type="match status" value="1"/>
</dbReference>
<evidence type="ECO:0000313" key="10">
    <source>
        <dbReference type="EMBL" id="KEQ76123.1"/>
    </source>
</evidence>
<dbReference type="GeneID" id="25409176"/>
<dbReference type="PANTHER" id="PTHR48022">
    <property type="entry name" value="PLASTIDIC GLUCOSE TRANSPORTER 4"/>
    <property type="match status" value="1"/>
</dbReference>
<name>A0A074WSP1_9PEZI</name>
<feature type="domain" description="Major facilitator superfamily (MFS) profile" evidence="9">
    <location>
        <begin position="14"/>
        <end position="463"/>
    </location>
</feature>
<protein>
    <submittedName>
        <fullName evidence="10">Sugar transporter STL1</fullName>
    </submittedName>
</protein>
<dbReference type="EMBL" id="KL584704">
    <property type="protein sequence ID" value="KEQ76123.1"/>
    <property type="molecule type" value="Genomic_DNA"/>
</dbReference>
<accession>A0A074WSP1</accession>
<feature type="transmembrane region" description="Helical" evidence="8">
    <location>
        <begin position="338"/>
        <end position="359"/>
    </location>
</feature>
<dbReference type="PRINTS" id="PR00171">
    <property type="entry name" value="SUGRTRNSPORT"/>
</dbReference>
<evidence type="ECO:0000256" key="7">
    <source>
        <dbReference type="RuleBase" id="RU003346"/>
    </source>
</evidence>
<dbReference type="Pfam" id="PF00083">
    <property type="entry name" value="Sugar_tr"/>
    <property type="match status" value="1"/>
</dbReference>
<dbReference type="InterPro" id="IPR003663">
    <property type="entry name" value="Sugar/inositol_transpt"/>
</dbReference>
<keyword evidence="11" id="KW-1185">Reference proteome</keyword>
<evidence type="ECO:0000256" key="4">
    <source>
        <dbReference type="ARBA" id="ARBA00022692"/>
    </source>
</evidence>
<feature type="transmembrane region" description="Helical" evidence="8">
    <location>
        <begin position="371"/>
        <end position="398"/>
    </location>
</feature>
<dbReference type="Gene3D" id="1.20.1250.20">
    <property type="entry name" value="MFS general substrate transporter like domains"/>
    <property type="match status" value="1"/>
</dbReference>
<evidence type="ECO:0000256" key="6">
    <source>
        <dbReference type="ARBA" id="ARBA00023136"/>
    </source>
</evidence>
<dbReference type="PROSITE" id="PS00217">
    <property type="entry name" value="SUGAR_TRANSPORT_2"/>
    <property type="match status" value="1"/>
</dbReference>
<proteinExistence type="inferred from homology"/>
<dbReference type="SUPFAM" id="SSF103473">
    <property type="entry name" value="MFS general substrate transporter"/>
    <property type="match status" value="1"/>
</dbReference>
<dbReference type="STRING" id="1043004.A0A074WSP1"/>
<dbReference type="InterPro" id="IPR005829">
    <property type="entry name" value="Sugar_transporter_CS"/>
</dbReference>
<dbReference type="AlphaFoldDB" id="A0A074WSP1"/>
<feature type="transmembrane region" description="Helical" evidence="8">
    <location>
        <begin position="145"/>
        <end position="164"/>
    </location>
</feature>
<feature type="transmembrane region" description="Helical" evidence="8">
    <location>
        <begin position="441"/>
        <end position="459"/>
    </location>
</feature>
<reference evidence="10 11" key="1">
    <citation type="journal article" date="2014" name="BMC Genomics">
        <title>Genome sequencing of four Aureobasidium pullulans varieties: biotechnological potential, stress tolerance, and description of new species.</title>
        <authorList>
            <person name="Gostin Ar C."/>
            <person name="Ohm R.A."/>
            <person name="Kogej T."/>
            <person name="Sonjak S."/>
            <person name="Turk M."/>
            <person name="Zajc J."/>
            <person name="Zalar P."/>
            <person name="Grube M."/>
            <person name="Sun H."/>
            <person name="Han J."/>
            <person name="Sharma A."/>
            <person name="Chiniquy J."/>
            <person name="Ngan C.Y."/>
            <person name="Lipzen A."/>
            <person name="Barry K."/>
            <person name="Grigoriev I.V."/>
            <person name="Gunde-Cimerman N."/>
        </authorList>
    </citation>
    <scope>NUCLEOTIDE SEQUENCE [LARGE SCALE GENOMIC DNA]</scope>
    <source>
        <strain evidence="10 11">CBS 147.97</strain>
    </source>
</reference>
<feature type="transmembrane region" description="Helical" evidence="8">
    <location>
        <begin position="311"/>
        <end position="331"/>
    </location>
</feature>
<dbReference type="NCBIfam" id="TIGR00879">
    <property type="entry name" value="SP"/>
    <property type="match status" value="1"/>
</dbReference>
<sequence>MAIQLEGNTLLYTVTTLTCLGFLLIGFDNGLMGGFINSPAFLDTFGIDHKSKSGTNMIALIVSIYEIGCFIGAVTTSFIGESLGRRKSVLIGVIIMIVGALLQSTAYHVAHMIVARIVSGIGMGFINSTVPVLQAEFSPKATRGRYVCAQLSTLNFGICMVYWIDYAFSTLENGVRTSYIWRVPTILQCIFLIPMIFIVWIIPETPRWLAARDRNEEALEVLTRLNKNKMSHEEIQSIHSDIVRTVAIEKSIGAGTWGDLLKNDSIQSRRRFLIACSIQAFQQLGGINALVYYSGTLFQDSLGFDAHLSGLMSGFLNTWFFLASFIPWFLIDRVGRRPLLLSMVSLMAAVMAVQAALVYNTQHATSIAHGAGIGAAAMLFIFQGAFTVGFQATVWVYPSEILPLRLRQRGSSISTGTNWIMNFLIVYITPPAIQNIKWRTYIIFAVLNATWVPIMYLFYPETKGLALEDVDRLFTKPGFEEGFDAAMDEKAVTYHTDRLEKV</sequence>
<evidence type="ECO:0000256" key="2">
    <source>
        <dbReference type="ARBA" id="ARBA00010992"/>
    </source>
</evidence>
<dbReference type="GO" id="GO:0016020">
    <property type="term" value="C:membrane"/>
    <property type="evidence" value="ECO:0007669"/>
    <property type="project" value="UniProtKB-SubCell"/>
</dbReference>
<feature type="transmembrane region" description="Helical" evidence="8">
    <location>
        <begin position="179"/>
        <end position="202"/>
    </location>
</feature>
<keyword evidence="3 7" id="KW-0813">Transport</keyword>
<dbReference type="GO" id="GO:0005351">
    <property type="term" value="F:carbohydrate:proton symporter activity"/>
    <property type="evidence" value="ECO:0007669"/>
    <property type="project" value="TreeGrafter"/>
</dbReference>
<dbReference type="RefSeq" id="XP_013429981.1">
    <property type="nucleotide sequence ID" value="XM_013574527.1"/>
</dbReference>
<dbReference type="InterPro" id="IPR050360">
    <property type="entry name" value="MFS_Sugar_Transporters"/>
</dbReference>
<dbReference type="FunFam" id="1.20.1250.20:FF:000090">
    <property type="entry name" value="MFS sugar transporter, putative"/>
    <property type="match status" value="1"/>
</dbReference>
<feature type="transmembrane region" description="Helical" evidence="8">
    <location>
        <begin position="56"/>
        <end position="76"/>
    </location>
</feature>
<dbReference type="OrthoDB" id="6133115at2759"/>
<dbReference type="PANTHER" id="PTHR48022:SF28">
    <property type="entry name" value="MAJOR FACILITATOR SUPERFAMILY (MFS) PROFILE DOMAIN-CONTAINING PROTEIN-RELATED"/>
    <property type="match status" value="1"/>
</dbReference>
<evidence type="ECO:0000259" key="9">
    <source>
        <dbReference type="PROSITE" id="PS50850"/>
    </source>
</evidence>
<dbReference type="HOGENOM" id="CLU_001265_30_3_1"/>
<comment type="similarity">
    <text evidence="2 7">Belongs to the major facilitator superfamily. Sugar transporter (TC 2.A.1.1) family.</text>
</comment>
<dbReference type="InterPro" id="IPR020846">
    <property type="entry name" value="MFS_dom"/>
</dbReference>
<feature type="transmembrane region" description="Helical" evidence="8">
    <location>
        <begin position="12"/>
        <end position="36"/>
    </location>
</feature>
<dbReference type="InterPro" id="IPR036259">
    <property type="entry name" value="MFS_trans_sf"/>
</dbReference>
<feature type="transmembrane region" description="Helical" evidence="8">
    <location>
        <begin position="113"/>
        <end position="133"/>
    </location>
</feature>